<comment type="caution">
    <text evidence="13">The sequence shown here is derived from an EMBL/GenBank/DDBJ whole genome shotgun (WGS) entry which is preliminary data.</text>
</comment>
<dbReference type="AlphaFoldDB" id="A0A7W9LMG9"/>
<keyword evidence="5" id="KW-0547">Nucleotide-binding</keyword>
<protein>
    <recommendedName>
        <fullName evidence="2">histidine kinase</fullName>
        <ecNumber evidence="2">2.7.13.3</ecNumber>
    </recommendedName>
</protein>
<keyword evidence="14" id="KW-1185">Reference proteome</keyword>
<keyword evidence="10" id="KW-0472">Membrane</keyword>
<evidence type="ECO:0000256" key="2">
    <source>
        <dbReference type="ARBA" id="ARBA00012438"/>
    </source>
</evidence>
<evidence type="ECO:0000256" key="4">
    <source>
        <dbReference type="ARBA" id="ARBA00022679"/>
    </source>
</evidence>
<sequence length="428" mass="45997">MTTPALPSARSPERSASSPELPALLPGMLRVDPDDADPARRGRVRRSVRDWVVDTLCFVIAILIGLMTYDSAMQTDPPEIVQLADLVVGALACLSLWWRRRWPVQLAVVVALLAIGVSSAAGAGVVLLFTVAVHRRWAVAAAVAAVNFGTALAFYAVYPDPVLAFRWTVLLSASVVAAVTLWGMLVRSRRQLVLSLRERAYQAEAEAALRVERARHLERERIAREMHDVLAHRISLLSVHAGALEYRPDAPRADVANAAGVIRASAHQALQDLREIIGVLRAPSSDDDPDRPQPTLAQLPALVEESRQAGMRVSVVDQLNADGAEPPPAIARCAYRVVQEALTNVRKHARGTGVCVTLTGGPGGGLAVEVRNRMPVGSDARATTSEIPGTGTGLIGLAERVELAGGMLEHGITRDGDFRVHAWLPWPA</sequence>
<dbReference type="InterPro" id="IPR036890">
    <property type="entry name" value="HATPase_C_sf"/>
</dbReference>
<dbReference type="RefSeq" id="WP_184824463.1">
    <property type="nucleotide sequence ID" value="NZ_JACHMM010000001.1"/>
</dbReference>
<dbReference type="Pfam" id="PF23539">
    <property type="entry name" value="DUF7134"/>
    <property type="match status" value="1"/>
</dbReference>
<evidence type="ECO:0000256" key="9">
    <source>
        <dbReference type="SAM" id="MobiDB-lite"/>
    </source>
</evidence>
<feature type="transmembrane region" description="Helical" evidence="10">
    <location>
        <begin position="81"/>
        <end position="98"/>
    </location>
</feature>
<name>A0A7W9LMG9_9ACTN</name>
<feature type="transmembrane region" description="Helical" evidence="10">
    <location>
        <begin position="164"/>
        <end position="186"/>
    </location>
</feature>
<evidence type="ECO:0000313" key="13">
    <source>
        <dbReference type="EMBL" id="MBB5789235.1"/>
    </source>
</evidence>
<evidence type="ECO:0000256" key="10">
    <source>
        <dbReference type="SAM" id="Phobius"/>
    </source>
</evidence>
<dbReference type="Proteomes" id="UP000542813">
    <property type="component" value="Unassembled WGS sequence"/>
</dbReference>
<keyword evidence="6 13" id="KW-0418">Kinase</keyword>
<dbReference type="EC" id="2.7.13.3" evidence="2"/>
<feature type="region of interest" description="Disordered" evidence="9">
    <location>
        <begin position="1"/>
        <end position="23"/>
    </location>
</feature>
<dbReference type="PANTHER" id="PTHR24421">
    <property type="entry name" value="NITRATE/NITRITE SENSOR PROTEIN NARX-RELATED"/>
    <property type="match status" value="1"/>
</dbReference>
<dbReference type="InterPro" id="IPR011712">
    <property type="entry name" value="Sig_transdc_His_kin_sub3_dim/P"/>
</dbReference>
<evidence type="ECO:0000259" key="11">
    <source>
        <dbReference type="Pfam" id="PF07730"/>
    </source>
</evidence>
<comment type="catalytic activity">
    <reaction evidence="1">
        <text>ATP + protein L-histidine = ADP + protein N-phospho-L-histidine.</text>
        <dbReference type="EC" id="2.7.13.3"/>
    </reaction>
</comment>
<dbReference type="CDD" id="cd16917">
    <property type="entry name" value="HATPase_UhpB-NarQ-NarX-like"/>
    <property type="match status" value="1"/>
</dbReference>
<keyword evidence="10" id="KW-0812">Transmembrane</keyword>
<feature type="domain" description="DUF7134" evidence="12">
    <location>
        <begin position="49"/>
        <end position="190"/>
    </location>
</feature>
<evidence type="ECO:0000256" key="3">
    <source>
        <dbReference type="ARBA" id="ARBA00022553"/>
    </source>
</evidence>
<feature type="transmembrane region" description="Helical" evidence="10">
    <location>
        <begin position="137"/>
        <end position="158"/>
    </location>
</feature>
<dbReference type="GO" id="GO:0005524">
    <property type="term" value="F:ATP binding"/>
    <property type="evidence" value="ECO:0007669"/>
    <property type="project" value="UniProtKB-KW"/>
</dbReference>
<keyword evidence="3" id="KW-0597">Phosphoprotein</keyword>
<evidence type="ECO:0000256" key="6">
    <source>
        <dbReference type="ARBA" id="ARBA00022777"/>
    </source>
</evidence>
<keyword evidence="7" id="KW-0067">ATP-binding</keyword>
<feature type="domain" description="Signal transduction histidine kinase subgroup 3 dimerisation and phosphoacceptor" evidence="11">
    <location>
        <begin position="218"/>
        <end position="284"/>
    </location>
</feature>
<evidence type="ECO:0000256" key="5">
    <source>
        <dbReference type="ARBA" id="ARBA00022741"/>
    </source>
</evidence>
<evidence type="ECO:0000256" key="1">
    <source>
        <dbReference type="ARBA" id="ARBA00000085"/>
    </source>
</evidence>
<dbReference type="Pfam" id="PF07730">
    <property type="entry name" value="HisKA_3"/>
    <property type="match status" value="1"/>
</dbReference>
<feature type="transmembrane region" description="Helical" evidence="10">
    <location>
        <begin position="51"/>
        <end position="69"/>
    </location>
</feature>
<dbReference type="Gene3D" id="1.20.5.1930">
    <property type="match status" value="1"/>
</dbReference>
<evidence type="ECO:0000256" key="8">
    <source>
        <dbReference type="ARBA" id="ARBA00023012"/>
    </source>
</evidence>
<dbReference type="SUPFAM" id="SSF55874">
    <property type="entry name" value="ATPase domain of HSP90 chaperone/DNA topoisomerase II/histidine kinase"/>
    <property type="match status" value="1"/>
</dbReference>
<proteinExistence type="predicted"/>
<keyword evidence="8" id="KW-0902">Two-component regulatory system</keyword>
<dbReference type="PANTHER" id="PTHR24421:SF10">
    <property type="entry name" value="NITRATE_NITRITE SENSOR PROTEIN NARQ"/>
    <property type="match status" value="1"/>
</dbReference>
<keyword evidence="10" id="KW-1133">Transmembrane helix</keyword>
<dbReference type="InterPro" id="IPR055558">
    <property type="entry name" value="DUF7134"/>
</dbReference>
<dbReference type="InterPro" id="IPR050482">
    <property type="entry name" value="Sensor_HK_TwoCompSys"/>
</dbReference>
<evidence type="ECO:0000313" key="14">
    <source>
        <dbReference type="Proteomes" id="UP000542813"/>
    </source>
</evidence>
<reference evidence="13 14" key="1">
    <citation type="submission" date="2020-08" db="EMBL/GenBank/DDBJ databases">
        <title>Sequencing the genomes of 1000 actinobacteria strains.</title>
        <authorList>
            <person name="Klenk H.-P."/>
        </authorList>
    </citation>
    <scope>NUCLEOTIDE SEQUENCE [LARGE SCALE GENOMIC DNA]</scope>
    <source>
        <strain evidence="13 14">DSM 102122</strain>
    </source>
</reference>
<evidence type="ECO:0000259" key="12">
    <source>
        <dbReference type="Pfam" id="PF23539"/>
    </source>
</evidence>
<evidence type="ECO:0000256" key="7">
    <source>
        <dbReference type="ARBA" id="ARBA00022840"/>
    </source>
</evidence>
<dbReference type="GO" id="GO:0016020">
    <property type="term" value="C:membrane"/>
    <property type="evidence" value="ECO:0007669"/>
    <property type="project" value="InterPro"/>
</dbReference>
<gene>
    <name evidence="13" type="ORF">HD601_003810</name>
</gene>
<dbReference type="GO" id="GO:0000155">
    <property type="term" value="F:phosphorelay sensor kinase activity"/>
    <property type="evidence" value="ECO:0007669"/>
    <property type="project" value="InterPro"/>
</dbReference>
<accession>A0A7W9LMG9</accession>
<dbReference type="Gene3D" id="3.30.565.10">
    <property type="entry name" value="Histidine kinase-like ATPase, C-terminal domain"/>
    <property type="match status" value="1"/>
</dbReference>
<dbReference type="EMBL" id="JACHMM010000001">
    <property type="protein sequence ID" value="MBB5789235.1"/>
    <property type="molecule type" value="Genomic_DNA"/>
</dbReference>
<feature type="transmembrane region" description="Helical" evidence="10">
    <location>
        <begin position="104"/>
        <end position="130"/>
    </location>
</feature>
<dbReference type="GO" id="GO:0046983">
    <property type="term" value="F:protein dimerization activity"/>
    <property type="evidence" value="ECO:0007669"/>
    <property type="project" value="InterPro"/>
</dbReference>
<organism evidence="13 14">
    <name type="scientific">Jiangella mangrovi</name>
    <dbReference type="NCBI Taxonomy" id="1524084"/>
    <lineage>
        <taxon>Bacteria</taxon>
        <taxon>Bacillati</taxon>
        <taxon>Actinomycetota</taxon>
        <taxon>Actinomycetes</taxon>
        <taxon>Jiangellales</taxon>
        <taxon>Jiangellaceae</taxon>
        <taxon>Jiangella</taxon>
    </lineage>
</organism>
<keyword evidence="4" id="KW-0808">Transferase</keyword>